<gene>
    <name evidence="2" type="ORF">K1Y72_23300</name>
</gene>
<accession>A0ABS7FZF4</accession>
<evidence type="ECO:0000256" key="1">
    <source>
        <dbReference type="SAM" id="MobiDB-lite"/>
    </source>
</evidence>
<comment type="caution">
    <text evidence="2">The sequence shown here is derived from an EMBL/GenBank/DDBJ whole genome shotgun (WGS) entry which is preliminary data.</text>
</comment>
<keyword evidence="3" id="KW-1185">Reference proteome</keyword>
<reference evidence="2 3" key="1">
    <citation type="submission" date="2021-07" db="EMBL/GenBank/DDBJ databases">
        <title>Actinomadura sp. PM05-2 isolated from lichen.</title>
        <authorList>
            <person name="Somphong A."/>
            <person name="Phongsopitanun W."/>
            <person name="Tanasupawat S."/>
            <person name="Peongsungnone V."/>
        </authorList>
    </citation>
    <scope>NUCLEOTIDE SEQUENCE [LARGE SCALE GENOMIC DNA]</scope>
    <source>
        <strain evidence="2 3">PM05-2</strain>
    </source>
</reference>
<name>A0ABS7FZF4_9ACTN</name>
<protein>
    <submittedName>
        <fullName evidence="2">Uncharacterized protein</fullName>
    </submittedName>
</protein>
<dbReference type="Proteomes" id="UP000774570">
    <property type="component" value="Unassembled WGS sequence"/>
</dbReference>
<feature type="region of interest" description="Disordered" evidence="1">
    <location>
        <begin position="1"/>
        <end position="32"/>
    </location>
</feature>
<evidence type="ECO:0000313" key="3">
    <source>
        <dbReference type="Proteomes" id="UP000774570"/>
    </source>
</evidence>
<sequence>MDTATEPQGWLRGPEQTWAVDPPSAGEKPPEPHVHAWRADGGEQRTACGAEERVVFTNASVFDPDEERACAHCAAVVTGTLGDGATRLDG</sequence>
<evidence type="ECO:0000313" key="2">
    <source>
        <dbReference type="EMBL" id="MBW8485325.1"/>
    </source>
</evidence>
<dbReference type="RefSeq" id="WP_220168548.1">
    <property type="nucleotide sequence ID" value="NZ_JAIBOA010000015.1"/>
</dbReference>
<organism evidence="2 3">
    <name type="scientific">Actinomadura parmotrematis</name>
    <dbReference type="NCBI Taxonomy" id="2864039"/>
    <lineage>
        <taxon>Bacteria</taxon>
        <taxon>Bacillati</taxon>
        <taxon>Actinomycetota</taxon>
        <taxon>Actinomycetes</taxon>
        <taxon>Streptosporangiales</taxon>
        <taxon>Thermomonosporaceae</taxon>
        <taxon>Actinomadura</taxon>
    </lineage>
</organism>
<dbReference type="EMBL" id="JAIBOA010000015">
    <property type="protein sequence ID" value="MBW8485325.1"/>
    <property type="molecule type" value="Genomic_DNA"/>
</dbReference>
<proteinExistence type="predicted"/>